<dbReference type="PANTHER" id="PTHR10788:SF106">
    <property type="entry name" value="BCDNA.GH08860"/>
    <property type="match status" value="1"/>
</dbReference>
<evidence type="ECO:0000256" key="2">
    <source>
        <dbReference type="SAM" id="MobiDB-lite"/>
    </source>
</evidence>
<feature type="compositionally biased region" description="Polar residues" evidence="2">
    <location>
        <begin position="15"/>
        <end position="26"/>
    </location>
</feature>
<accession>A0ABS3ZS84</accession>
<reference evidence="3 4" key="1">
    <citation type="submission" date="2021-03" db="EMBL/GenBank/DDBJ databases">
        <title>Genome Sequence of Bradyrhizobium vignae strain ISRA400.</title>
        <authorList>
            <person name="Tisa L.S."/>
            <person name="Svistoonoff S."/>
            <person name="Hocher V."/>
            <person name="Fall S."/>
            <person name="Zaiya A."/>
            <person name="Naing D."/>
            <person name="Niang N."/>
            <person name="Diouf A."/>
            <person name="Dasylva M.C."/>
            <person name="Toure O."/>
            <person name="Gueye M."/>
            <person name="Gully D."/>
            <person name="Tisseyre P."/>
            <person name="Simpson S."/>
            <person name="Morris K."/>
            <person name="Thomas W.K."/>
        </authorList>
    </citation>
    <scope>NUCLEOTIDE SEQUENCE [LARGE SCALE GENOMIC DNA]</scope>
    <source>
        <strain evidence="3 4">ISRA400</strain>
    </source>
</reference>
<name>A0ABS3ZS84_9BRAD</name>
<dbReference type="Proteomes" id="UP000669317">
    <property type="component" value="Unassembled WGS sequence"/>
</dbReference>
<gene>
    <name evidence="3" type="ORF">JWS04_07975</name>
</gene>
<evidence type="ECO:0000313" key="3">
    <source>
        <dbReference type="EMBL" id="MBP0111027.1"/>
    </source>
</evidence>
<organism evidence="3 4">
    <name type="scientific">Bradyrhizobium vignae</name>
    <dbReference type="NCBI Taxonomy" id="1549949"/>
    <lineage>
        <taxon>Bacteria</taxon>
        <taxon>Pseudomonadati</taxon>
        <taxon>Pseudomonadota</taxon>
        <taxon>Alphaproteobacteria</taxon>
        <taxon>Hyphomicrobiales</taxon>
        <taxon>Nitrobacteraceae</taxon>
        <taxon>Bradyrhizobium</taxon>
    </lineage>
</organism>
<feature type="region of interest" description="Disordered" evidence="2">
    <location>
        <begin position="38"/>
        <end position="59"/>
    </location>
</feature>
<comment type="similarity">
    <text evidence="1">Belongs to the glycosyltransferase 20 family.</text>
</comment>
<sequence>MVRIQDMLDTATLDPASTSATTGQDETIGQAAFDQHLDKRPHEQQASAGPSHASVSDEVEDRLDAVNQQPDLKLVVISNRIAPFDPNKPKSGGLAAGLEPVVQRSGAVWIGSSETPGEGAERPLPLVPTGAGHVARLDLPAADHDGYYRGYSNSTLWPALHSLPDRMSGSEEDYGSYRRINDFIARATFDVRDSDAFWVHDYHLLPLGAELNDLGIERPIGFFLHTPWPTPDMIECVPNHRELMKSMLKYDLLGFQTNRDLNNFLACLRTHFRLESKDGVVTTERGQTRLQKFPIGIDPEQFAAYLAADLSPAEQEKVSSLLQKFQDAKFAIGVDRLDYTKGIDKRVEGFKELLKKEPQSIQLLQIAPSSRADVDEYQKYKEDVENAINHVNNDHGTDEWRPIHYTNDSFSQAALARLYREAHVGVVTPLRDGMNLVAKEYVAAQDPKDPGVLVLSKFAGAAEDFNEDEALLVDPNKPEEIADAISRAANMPLEERVKRWRSMMDKIESYTIHDWSADYVRELEKSRVTVPAEQCLILGRGWTNVAQMPLYRQHAEALATYNEIDPADVAVKEAARADEKKAYEALEARLMHTQGRLWELPIATASLSGRPEQEASVGED</sequence>
<keyword evidence="4" id="KW-1185">Reference proteome</keyword>
<dbReference type="Pfam" id="PF00982">
    <property type="entry name" value="Glyco_transf_20"/>
    <property type="match status" value="1"/>
</dbReference>
<dbReference type="CDD" id="cd03788">
    <property type="entry name" value="GT20_TPS"/>
    <property type="match status" value="1"/>
</dbReference>
<dbReference type="EMBL" id="JAGIKT010000014">
    <property type="protein sequence ID" value="MBP0111027.1"/>
    <property type="molecule type" value="Genomic_DNA"/>
</dbReference>
<dbReference type="RefSeq" id="WP_209294767.1">
    <property type="nucleotide sequence ID" value="NZ_JAGIKT010000014.1"/>
</dbReference>
<dbReference type="SUPFAM" id="SSF53756">
    <property type="entry name" value="UDP-Glycosyltransferase/glycogen phosphorylase"/>
    <property type="match status" value="1"/>
</dbReference>
<feature type="region of interest" description="Disordered" evidence="2">
    <location>
        <begin position="1"/>
        <end position="26"/>
    </location>
</feature>
<protein>
    <submittedName>
        <fullName evidence="3">Trehalose-6-phosphate synthase</fullName>
    </submittedName>
</protein>
<evidence type="ECO:0000313" key="4">
    <source>
        <dbReference type="Proteomes" id="UP000669317"/>
    </source>
</evidence>
<comment type="caution">
    <text evidence="3">The sequence shown here is derived from an EMBL/GenBank/DDBJ whole genome shotgun (WGS) entry which is preliminary data.</text>
</comment>
<dbReference type="Gene3D" id="3.40.50.2000">
    <property type="entry name" value="Glycogen Phosphorylase B"/>
    <property type="match status" value="2"/>
</dbReference>
<evidence type="ECO:0000256" key="1">
    <source>
        <dbReference type="ARBA" id="ARBA00008799"/>
    </source>
</evidence>
<dbReference type="InterPro" id="IPR001830">
    <property type="entry name" value="Glyco_trans_20"/>
</dbReference>
<dbReference type="PANTHER" id="PTHR10788">
    <property type="entry name" value="TREHALOSE-6-PHOSPHATE SYNTHASE"/>
    <property type="match status" value="1"/>
</dbReference>
<proteinExistence type="inferred from homology"/>